<protein>
    <submittedName>
        <fullName evidence="3">Uncharacterized protein</fullName>
    </submittedName>
</protein>
<comment type="caution">
    <text evidence="3">The sequence shown here is derived from an EMBL/GenBank/DDBJ whole genome shotgun (WGS) entry which is preliminary data.</text>
</comment>
<keyword evidence="4" id="KW-1185">Reference proteome</keyword>
<evidence type="ECO:0000256" key="1">
    <source>
        <dbReference type="SAM" id="MobiDB-lite"/>
    </source>
</evidence>
<feature type="region of interest" description="Disordered" evidence="1">
    <location>
        <begin position="129"/>
        <end position="160"/>
    </location>
</feature>
<accession>A0A8K1CUD9</accession>
<proteinExistence type="predicted"/>
<organism evidence="3 4">
    <name type="scientific">Pythium oligandrum</name>
    <name type="common">Mycoparasitic fungus</name>
    <dbReference type="NCBI Taxonomy" id="41045"/>
    <lineage>
        <taxon>Eukaryota</taxon>
        <taxon>Sar</taxon>
        <taxon>Stramenopiles</taxon>
        <taxon>Oomycota</taxon>
        <taxon>Peronosporomycetes</taxon>
        <taxon>Pythiales</taxon>
        <taxon>Pythiaceae</taxon>
        <taxon>Pythium</taxon>
    </lineage>
</organism>
<keyword evidence="2" id="KW-1133">Transmembrane helix</keyword>
<sequence length="160" mass="16748">MPSTTSPSSTLCVAAPGDLANGINAIYDPTCQSGGLGCYNNVCRFCKTAETDLSSHLHSCSPLTTGTAAISLMAAAETNSQRTLSFQLSGSTSQVWYGMAGVAIGVVVAGLAFQARKAAGRKAHRLSKIGAHITETTEGSEKEDEDEENEEEEEEKKSAE</sequence>
<keyword evidence="2" id="KW-0472">Membrane</keyword>
<name>A0A8K1CUD9_PYTOL</name>
<feature type="transmembrane region" description="Helical" evidence="2">
    <location>
        <begin position="95"/>
        <end position="115"/>
    </location>
</feature>
<evidence type="ECO:0000313" key="3">
    <source>
        <dbReference type="EMBL" id="TMW69790.1"/>
    </source>
</evidence>
<feature type="compositionally biased region" description="Acidic residues" evidence="1">
    <location>
        <begin position="141"/>
        <end position="154"/>
    </location>
</feature>
<evidence type="ECO:0000313" key="4">
    <source>
        <dbReference type="Proteomes" id="UP000794436"/>
    </source>
</evidence>
<dbReference type="EMBL" id="SPLM01000001">
    <property type="protein sequence ID" value="TMW69790.1"/>
    <property type="molecule type" value="Genomic_DNA"/>
</dbReference>
<reference evidence="3" key="1">
    <citation type="submission" date="2019-03" db="EMBL/GenBank/DDBJ databases">
        <title>Long read genome sequence of the mycoparasitic Pythium oligandrum ATCC 38472 isolated from sugarbeet rhizosphere.</title>
        <authorList>
            <person name="Gaulin E."/>
        </authorList>
    </citation>
    <scope>NUCLEOTIDE SEQUENCE</scope>
    <source>
        <strain evidence="3">ATCC 38472_TT</strain>
    </source>
</reference>
<dbReference type="OrthoDB" id="168327at2759"/>
<keyword evidence="2" id="KW-0812">Transmembrane</keyword>
<gene>
    <name evidence="3" type="ORF">Poli38472_001946</name>
</gene>
<dbReference type="AlphaFoldDB" id="A0A8K1CUD9"/>
<evidence type="ECO:0000256" key="2">
    <source>
        <dbReference type="SAM" id="Phobius"/>
    </source>
</evidence>
<dbReference type="Proteomes" id="UP000794436">
    <property type="component" value="Unassembled WGS sequence"/>
</dbReference>